<dbReference type="AlphaFoldDB" id="A0AAE3QMH5"/>
<evidence type="ECO:0000256" key="2">
    <source>
        <dbReference type="SAM" id="SignalP"/>
    </source>
</evidence>
<dbReference type="InterPro" id="IPR050553">
    <property type="entry name" value="Thioredoxin_ResA/DsbE_sf"/>
</dbReference>
<accession>A0AAE3QMH5</accession>
<evidence type="ECO:0000259" key="3">
    <source>
        <dbReference type="PROSITE" id="PS51352"/>
    </source>
</evidence>
<dbReference type="PROSITE" id="PS00194">
    <property type="entry name" value="THIOREDOXIN_1"/>
    <property type="match status" value="1"/>
</dbReference>
<feature type="signal peptide" evidence="2">
    <location>
        <begin position="1"/>
        <end position="21"/>
    </location>
</feature>
<dbReference type="SUPFAM" id="SSF52833">
    <property type="entry name" value="Thioredoxin-like"/>
    <property type="match status" value="1"/>
</dbReference>
<dbReference type="InterPro" id="IPR036249">
    <property type="entry name" value="Thioredoxin-like_sf"/>
</dbReference>
<dbReference type="Pfam" id="PF00578">
    <property type="entry name" value="AhpC-TSA"/>
    <property type="match status" value="1"/>
</dbReference>
<dbReference type="PANTHER" id="PTHR42852:SF17">
    <property type="entry name" value="THIOREDOXIN-LIKE PROTEIN HI_1115"/>
    <property type="match status" value="1"/>
</dbReference>
<feature type="domain" description="Thioredoxin" evidence="3">
    <location>
        <begin position="34"/>
        <end position="186"/>
    </location>
</feature>
<dbReference type="InterPro" id="IPR017937">
    <property type="entry name" value="Thioredoxin_CS"/>
</dbReference>
<dbReference type="Proteomes" id="UP001241110">
    <property type="component" value="Unassembled WGS sequence"/>
</dbReference>
<keyword evidence="2" id="KW-0732">Signal</keyword>
<keyword evidence="1" id="KW-0676">Redox-active center</keyword>
<dbReference type="PANTHER" id="PTHR42852">
    <property type="entry name" value="THIOL:DISULFIDE INTERCHANGE PROTEIN DSBE"/>
    <property type="match status" value="1"/>
</dbReference>
<proteinExistence type="predicted"/>
<sequence length="192" mass="21757">MKKLFLTIVAILMLTSLKQIQASVKFTSLGPLDSVMNVPAPQFSLKDMSGKVVSLIDYKGKVVVLDFWATWCVPCRNSFPAMQMTMNKYQNDKNVVFLFIDTREKSSNYQSLISQFLSDNHYDFYVLLDEKGADGVQNKVYKTYQIPGIPTKFVIDGKGIIRFKNIGFDMNKTNEQVVEELAGQIEIAKTAE</sequence>
<feature type="chain" id="PRO_5042112425" evidence="2">
    <location>
        <begin position="22"/>
        <end position="192"/>
    </location>
</feature>
<dbReference type="InterPro" id="IPR013766">
    <property type="entry name" value="Thioredoxin_domain"/>
</dbReference>
<gene>
    <name evidence="4" type="ORF">QNI16_16360</name>
</gene>
<organism evidence="4 5">
    <name type="scientific">Xanthocytophaga flava</name>
    <dbReference type="NCBI Taxonomy" id="3048013"/>
    <lineage>
        <taxon>Bacteria</taxon>
        <taxon>Pseudomonadati</taxon>
        <taxon>Bacteroidota</taxon>
        <taxon>Cytophagia</taxon>
        <taxon>Cytophagales</taxon>
        <taxon>Rhodocytophagaceae</taxon>
        <taxon>Xanthocytophaga</taxon>
    </lineage>
</organism>
<evidence type="ECO:0000256" key="1">
    <source>
        <dbReference type="ARBA" id="ARBA00023284"/>
    </source>
</evidence>
<evidence type="ECO:0000313" key="5">
    <source>
        <dbReference type="Proteomes" id="UP001241110"/>
    </source>
</evidence>
<evidence type="ECO:0000313" key="4">
    <source>
        <dbReference type="EMBL" id="MDJ1482077.1"/>
    </source>
</evidence>
<protein>
    <submittedName>
        <fullName evidence="4">TlpA disulfide reductase family protein</fullName>
    </submittedName>
</protein>
<dbReference type="RefSeq" id="WP_313980712.1">
    <property type="nucleotide sequence ID" value="NZ_JASJOS010000006.1"/>
</dbReference>
<dbReference type="GO" id="GO:0016209">
    <property type="term" value="F:antioxidant activity"/>
    <property type="evidence" value="ECO:0007669"/>
    <property type="project" value="InterPro"/>
</dbReference>
<dbReference type="InterPro" id="IPR000866">
    <property type="entry name" value="AhpC/TSA"/>
</dbReference>
<dbReference type="Gene3D" id="3.40.30.10">
    <property type="entry name" value="Glutaredoxin"/>
    <property type="match status" value="1"/>
</dbReference>
<dbReference type="CDD" id="cd02966">
    <property type="entry name" value="TlpA_like_family"/>
    <property type="match status" value="1"/>
</dbReference>
<reference evidence="4" key="1">
    <citation type="submission" date="2023-05" db="EMBL/GenBank/DDBJ databases">
        <authorList>
            <person name="Zhang X."/>
        </authorList>
    </citation>
    <scope>NUCLEOTIDE SEQUENCE</scope>
    <source>
        <strain evidence="4">YF14B1</strain>
    </source>
</reference>
<name>A0AAE3QMH5_9BACT</name>
<dbReference type="PROSITE" id="PS51352">
    <property type="entry name" value="THIOREDOXIN_2"/>
    <property type="match status" value="1"/>
</dbReference>
<comment type="caution">
    <text evidence="4">The sequence shown here is derived from an EMBL/GenBank/DDBJ whole genome shotgun (WGS) entry which is preliminary data.</text>
</comment>
<dbReference type="EMBL" id="JASJOS010000006">
    <property type="protein sequence ID" value="MDJ1482077.1"/>
    <property type="molecule type" value="Genomic_DNA"/>
</dbReference>
<dbReference type="GO" id="GO:0016491">
    <property type="term" value="F:oxidoreductase activity"/>
    <property type="evidence" value="ECO:0007669"/>
    <property type="project" value="InterPro"/>
</dbReference>